<protein>
    <submittedName>
        <fullName evidence="4 5">Clathrin heavy chain linker domain-containing protein 1-like isoform X1</fullName>
    </submittedName>
</protein>
<evidence type="ECO:0000259" key="2">
    <source>
        <dbReference type="Pfam" id="PF15739"/>
    </source>
</evidence>
<evidence type="ECO:0000313" key="5">
    <source>
        <dbReference type="RefSeq" id="XP_022111072.1"/>
    </source>
</evidence>
<feature type="domain" description="Translin-associated factor X-interacting protein 1 N-terminal" evidence="2">
    <location>
        <begin position="51"/>
        <end position="143"/>
    </location>
</feature>
<dbReference type="RefSeq" id="XP_022111071.1">
    <property type="nucleotide sequence ID" value="XM_022255379.1"/>
</dbReference>
<keyword evidence="1" id="KW-0175">Coiled coil</keyword>
<organism evidence="3 4">
    <name type="scientific">Acanthaster planci</name>
    <name type="common">Crown-of-thorns starfish</name>
    <dbReference type="NCBI Taxonomy" id="133434"/>
    <lineage>
        <taxon>Eukaryota</taxon>
        <taxon>Metazoa</taxon>
        <taxon>Echinodermata</taxon>
        <taxon>Eleutherozoa</taxon>
        <taxon>Asterozoa</taxon>
        <taxon>Asteroidea</taxon>
        <taxon>Valvatacea</taxon>
        <taxon>Valvatida</taxon>
        <taxon>Acanthasteridae</taxon>
        <taxon>Acanthaster</taxon>
    </lineage>
</organism>
<proteinExistence type="predicted"/>
<sequence>MQHSTEEKILTARPVLPPIKPEILDQHTQQRLKNGLECNAVEEMVNPDYFSEKCLEESRYSLIKETLNQLAEYLPGYCPLLMAVKAEFENCIQTIQRGNQEALYLSGKIRSMVAEQTTLSYYTRRIDQLKQIIPVIQSNNKKLHPEQMTIQMESGDHLQEIQEQVISVEVPVDNGHVNAPKRLFHGLILGESIDVEHLRKQSSSLDQQVNNLRQARKSHYTPREQKDRLKVQLATKTKAKDLVTEKNFQLKARCRKLRVALDALRVYEKDALVQPTQAEVIIHALTRSNSKMSSRSTDVLSSTFDDDDPSKEREAEMLLDYIEYFNELFGEGNYKDAAMHAASSPKGILRNSETLSRFKGISARSGKTSPLLIYCEALVSSVPAVGLLPNAETSLECVKSALVEDRLDLVMYWLAQKRLTCSEPLGHLLYNYTQGKSEDILSKGLPLAEAVYTEVDAQIQAAVCMCKQGKVQAMADYAISAGFGKDMYVGVLVACPSLALAEVLIQLRDTKGKPALSVGAVVFALLQTDSYTVGLQLLDEIHQRIKSVHFYHSQYRYGFGAMPANKRRHQESHLLVPGTSPYTAGIDMDFTTLPAQTDF</sequence>
<dbReference type="GeneID" id="110990392"/>
<evidence type="ECO:0000313" key="3">
    <source>
        <dbReference type="Proteomes" id="UP000694845"/>
    </source>
</evidence>
<evidence type="ECO:0000313" key="6">
    <source>
        <dbReference type="RefSeq" id="XP_022111073.1"/>
    </source>
</evidence>
<gene>
    <name evidence="4 5 6" type="primary">LOC110990392</name>
</gene>
<dbReference type="Proteomes" id="UP000694845">
    <property type="component" value="Unplaced"/>
</dbReference>
<dbReference type="PANTHER" id="PTHR10292:SF11">
    <property type="entry name" value="CLATHRIN HEAVY CHAIN LINKER DOMAIN-CONTAINING PROTEIN 1"/>
    <property type="match status" value="1"/>
</dbReference>
<keyword evidence="3" id="KW-1185">Reference proteome</keyword>
<dbReference type="Pfam" id="PF15739">
    <property type="entry name" value="TSNAXIP1_N"/>
    <property type="match status" value="1"/>
</dbReference>
<dbReference type="InterPro" id="IPR012331">
    <property type="entry name" value="Clathrin_H-chain_linker"/>
</dbReference>
<dbReference type="OrthoDB" id="2113814at2759"/>
<dbReference type="AlphaFoldDB" id="A0A8B8A555"/>
<dbReference type="RefSeq" id="XP_022111072.1">
    <property type="nucleotide sequence ID" value="XM_022255380.1"/>
</dbReference>
<evidence type="ECO:0000313" key="4">
    <source>
        <dbReference type="RefSeq" id="XP_022111071.1"/>
    </source>
</evidence>
<evidence type="ECO:0000256" key="1">
    <source>
        <dbReference type="ARBA" id="ARBA00023054"/>
    </source>
</evidence>
<dbReference type="SUPFAM" id="SSF48371">
    <property type="entry name" value="ARM repeat"/>
    <property type="match status" value="1"/>
</dbReference>
<dbReference type="PANTHER" id="PTHR10292">
    <property type="entry name" value="CLATHRIN HEAVY CHAIN RELATED"/>
    <property type="match status" value="1"/>
</dbReference>
<reference evidence="4 5" key="1">
    <citation type="submission" date="2025-04" db="UniProtKB">
        <authorList>
            <consortium name="RefSeq"/>
        </authorList>
    </citation>
    <scope>IDENTIFICATION</scope>
</reference>
<accession>A0A8B8A555</accession>
<dbReference type="InterPro" id="IPR016024">
    <property type="entry name" value="ARM-type_fold"/>
</dbReference>
<dbReference type="RefSeq" id="XP_022111073.1">
    <property type="nucleotide sequence ID" value="XM_022255381.1"/>
</dbReference>
<name>A0A8B8A555_ACAPL</name>
<dbReference type="CTD" id="130162"/>
<dbReference type="Pfam" id="PF13838">
    <property type="entry name" value="Clathrin_H_link"/>
    <property type="match status" value="1"/>
</dbReference>
<dbReference type="Gene3D" id="1.25.40.30">
    <property type="match status" value="1"/>
</dbReference>
<dbReference type="InterPro" id="IPR032755">
    <property type="entry name" value="TSNAXIP1_N"/>
</dbReference>
<dbReference type="KEGG" id="aplc:110990392"/>